<comment type="caution">
    <text evidence="2">The sequence shown here is derived from an EMBL/GenBank/DDBJ whole genome shotgun (WGS) entry which is preliminary data.</text>
</comment>
<dbReference type="SUPFAM" id="SSF56112">
    <property type="entry name" value="Protein kinase-like (PK-like)"/>
    <property type="match status" value="1"/>
</dbReference>
<dbReference type="Proteomes" id="UP000321577">
    <property type="component" value="Unassembled WGS sequence"/>
</dbReference>
<dbReference type="EMBL" id="BKAG01000002">
    <property type="protein sequence ID" value="GEP41293.1"/>
    <property type="molecule type" value="Genomic_DNA"/>
</dbReference>
<feature type="region of interest" description="Disordered" evidence="1">
    <location>
        <begin position="124"/>
        <end position="145"/>
    </location>
</feature>
<sequence length="145" mass="16856">MQEAKNTARSLVRLGYDGLVYKTFRGHMAKERFEHEVRVLNYLQKQGCTFVPRVVETIPEDLFLVTTNCGKRVERLTEDKLRQIYAELEQYGVRHEDPYTRNVTYDLKLGRFCLIDFEFATILEQPDIGPPPPPPDPADQGPRGW</sequence>
<dbReference type="Gene3D" id="1.10.510.10">
    <property type="entry name" value="Transferase(Phosphotransferase) domain 1"/>
    <property type="match status" value="1"/>
</dbReference>
<dbReference type="OrthoDB" id="193799at2"/>
<organism evidence="2 3">
    <name type="scientific">Brevifollis gellanilyticus</name>
    <dbReference type="NCBI Taxonomy" id="748831"/>
    <lineage>
        <taxon>Bacteria</taxon>
        <taxon>Pseudomonadati</taxon>
        <taxon>Verrucomicrobiota</taxon>
        <taxon>Verrucomicrobiia</taxon>
        <taxon>Verrucomicrobiales</taxon>
        <taxon>Verrucomicrobiaceae</taxon>
    </lineage>
</organism>
<dbReference type="RefSeq" id="WP_146848752.1">
    <property type="nucleotide sequence ID" value="NZ_BKAG01000002.1"/>
</dbReference>
<gene>
    <name evidence="2" type="ORF">BGE01nite_05840</name>
</gene>
<accession>A0A512M3I9</accession>
<protein>
    <recommendedName>
        <fullName evidence="4">Serine/threonine protein phosphatase</fullName>
    </recommendedName>
</protein>
<keyword evidence="3" id="KW-1185">Reference proteome</keyword>
<feature type="compositionally biased region" description="Pro residues" evidence="1">
    <location>
        <begin position="128"/>
        <end position="137"/>
    </location>
</feature>
<proteinExistence type="predicted"/>
<evidence type="ECO:0000256" key="1">
    <source>
        <dbReference type="SAM" id="MobiDB-lite"/>
    </source>
</evidence>
<evidence type="ECO:0008006" key="4">
    <source>
        <dbReference type="Google" id="ProtNLM"/>
    </source>
</evidence>
<dbReference type="InterPro" id="IPR011009">
    <property type="entry name" value="Kinase-like_dom_sf"/>
</dbReference>
<dbReference type="AlphaFoldDB" id="A0A512M3I9"/>
<evidence type="ECO:0000313" key="2">
    <source>
        <dbReference type="EMBL" id="GEP41293.1"/>
    </source>
</evidence>
<name>A0A512M3I9_9BACT</name>
<reference evidence="2 3" key="1">
    <citation type="submission" date="2019-07" db="EMBL/GenBank/DDBJ databases">
        <title>Whole genome shotgun sequence of Brevifollis gellanilyticus NBRC 108608.</title>
        <authorList>
            <person name="Hosoyama A."/>
            <person name="Uohara A."/>
            <person name="Ohji S."/>
            <person name="Ichikawa N."/>
        </authorList>
    </citation>
    <scope>NUCLEOTIDE SEQUENCE [LARGE SCALE GENOMIC DNA]</scope>
    <source>
        <strain evidence="2 3">NBRC 108608</strain>
    </source>
</reference>
<evidence type="ECO:0000313" key="3">
    <source>
        <dbReference type="Proteomes" id="UP000321577"/>
    </source>
</evidence>